<keyword evidence="1" id="KW-1133">Transmembrane helix</keyword>
<keyword evidence="1" id="KW-0812">Transmembrane</keyword>
<dbReference type="STRING" id="1798374.A2Z33_06110"/>
<gene>
    <name evidence="2" type="ORF">A2Z33_06110</name>
</gene>
<feature type="transmembrane region" description="Helical" evidence="1">
    <location>
        <begin position="37"/>
        <end position="56"/>
    </location>
</feature>
<feature type="transmembrane region" description="Helical" evidence="1">
    <location>
        <begin position="12"/>
        <end position="30"/>
    </location>
</feature>
<evidence type="ECO:0000313" key="2">
    <source>
        <dbReference type="EMBL" id="OGG05084.1"/>
    </source>
</evidence>
<protein>
    <recommendedName>
        <fullName evidence="4">YggT family protein</fullName>
    </recommendedName>
</protein>
<dbReference type="AlphaFoldDB" id="A0A1F5YYD0"/>
<accession>A0A1F5YYD0</accession>
<keyword evidence="1" id="KW-0472">Membrane</keyword>
<evidence type="ECO:0008006" key="4">
    <source>
        <dbReference type="Google" id="ProtNLM"/>
    </source>
</evidence>
<dbReference type="Proteomes" id="UP000178448">
    <property type="component" value="Unassembled WGS sequence"/>
</dbReference>
<sequence>MGATSSQTIEYLVYFLFGALEVLLAFRLILKLTGANIYSAFVGLVYGITGVFILPFEGIFRRGISRGVETTSVFETSTVVAIIVYAVLAWGIVKLIRIFSGERQAG</sequence>
<evidence type="ECO:0000313" key="3">
    <source>
        <dbReference type="Proteomes" id="UP000178448"/>
    </source>
</evidence>
<dbReference type="EMBL" id="MFJD01000001">
    <property type="protein sequence ID" value="OGG05084.1"/>
    <property type="molecule type" value="Genomic_DNA"/>
</dbReference>
<proteinExistence type="predicted"/>
<reference evidence="2 3" key="1">
    <citation type="journal article" date="2016" name="Nat. Commun.">
        <title>Thousands of microbial genomes shed light on interconnected biogeochemical processes in an aquifer system.</title>
        <authorList>
            <person name="Anantharaman K."/>
            <person name="Brown C.T."/>
            <person name="Hug L.A."/>
            <person name="Sharon I."/>
            <person name="Castelle C.J."/>
            <person name="Probst A.J."/>
            <person name="Thomas B.C."/>
            <person name="Singh A."/>
            <person name="Wilkins M.J."/>
            <person name="Karaoz U."/>
            <person name="Brodie E.L."/>
            <person name="Williams K.H."/>
            <person name="Hubbard S.S."/>
            <person name="Banfield J.F."/>
        </authorList>
    </citation>
    <scope>NUCLEOTIDE SEQUENCE [LARGE SCALE GENOMIC DNA]</scope>
</reference>
<organism evidence="2 3">
    <name type="scientific">Candidatus Gottesmanbacteria bacterium RBG_16_52_11</name>
    <dbReference type="NCBI Taxonomy" id="1798374"/>
    <lineage>
        <taxon>Bacteria</taxon>
        <taxon>Candidatus Gottesmaniibacteriota</taxon>
    </lineage>
</organism>
<name>A0A1F5YYD0_9BACT</name>
<feature type="transmembrane region" description="Helical" evidence="1">
    <location>
        <begin position="76"/>
        <end position="96"/>
    </location>
</feature>
<comment type="caution">
    <text evidence="2">The sequence shown here is derived from an EMBL/GenBank/DDBJ whole genome shotgun (WGS) entry which is preliminary data.</text>
</comment>
<evidence type="ECO:0000256" key="1">
    <source>
        <dbReference type="SAM" id="Phobius"/>
    </source>
</evidence>